<sequence>MNNKNKLLLLSLLFVLYSMSYTEDLEGTVFFETNYLKLKEKGSKKVEKLEKEKYWVNIWRNKQEIKNTKYYEENTLLNVDSNSIGLLATGDNVKIINNNEILLNNGGIGMNIINNALMENNTTGKITLKGNNEVGMLSSALTTGINKGIINLSSGNDYTQSGMASENGGTSINDGEIIINSDSSYGMLANSDPTSKISHQTTLLNNNNIILNKSFAGIGMESRDDLSIGTNQENITIKDSTNVRGMVSAKGAESINEGIISLINSKQSFGMNIGDGDSITGKKTIIRNNQEINIDSNSTNSIGMRVYKETGYEMDNGLGQNFGTINILGKDNIGMYASGANTEIINNKTISLLGKHNIGIQSNLNGSSGINNGEIIINNNSVDSFGMVTFTGGSIVNNGDITINSGANTMNVGMQSVDGIALNNSNINLMNKNQVGMNAAGNGIGENKGVINISNTEGSSFGMTAKQGATIINTNKINLVGTGSAMSNELLADKNVTLLNKGDILIKTNYSSAMAVNQNSNITNEGKISIVGEGNTGIIANNGSIVKTIKGSSITLTGNSNIGISLNDAKLENNGNIKIDGQNNTGIKTQGASKVINTGTIDIVSGEQNKGIVISKNSILQNTGTIIIKNEDVTSKPSAKRPDKNLGIYNMGTIINSGKLAVSGEFNSANLGSGSLVMDKNSNLEADKINGNIYLSGGITTGSIKDEYSTYKMFNTNEMEANLLSNSLLFDTKLVNNENNYFDAVLTRKNFNEVVNDNSLANYLEKNYIDTNNKEKISLYDRFKLVSNNQQMDTLVDDTFGRTVFPTLQKQTFEMIRLNDNILKNNVSKDSMKEEFKYIVGGAYNRIDSDSSKNTQGYISSLRNIWIGAEKKVNNSVKTGFILSIGEYNSNFTKNSHREDEIFQGTFFINYNKDNINMRSFTTFGGLKTDLDRKLSSFNETLSSEFNSRYFIFSNEASKKFNFENDIYVSPKISLNLYRMKQDNIKEENGQYAIDIDKVKGFIIEPGVGIALGKNTTLNNEYKLNTELEFNYFYKDGDLENNLDGKIKSISNDIFVLKGYDFTRNSGNGKLKITLEKENWNVYTSYQLIFEEKISNITTLGINYKFN</sequence>
<protein>
    <submittedName>
        <fullName evidence="3">Autotransporter beta-domain-containing protein</fullName>
    </submittedName>
</protein>
<gene>
    <name evidence="3" type="ORF">SAMN02745174_02586</name>
</gene>
<evidence type="ECO:0000259" key="2">
    <source>
        <dbReference type="PROSITE" id="PS51208"/>
    </source>
</evidence>
<reference evidence="3 4" key="1">
    <citation type="submission" date="2017-02" db="EMBL/GenBank/DDBJ databases">
        <authorList>
            <person name="Peterson S.W."/>
        </authorList>
    </citation>
    <scope>NUCLEOTIDE SEQUENCE [LARGE SCALE GENOMIC DNA]</scope>
    <source>
        <strain evidence="3 4">ATCC 700028</strain>
    </source>
</reference>
<dbReference type="Gene3D" id="2.40.128.130">
    <property type="entry name" value="Autotransporter beta-domain"/>
    <property type="match status" value="1"/>
</dbReference>
<dbReference type="PROSITE" id="PS51208">
    <property type="entry name" value="AUTOTRANSPORTER"/>
    <property type="match status" value="1"/>
</dbReference>
<dbReference type="SUPFAM" id="SSF103515">
    <property type="entry name" value="Autotransporter"/>
    <property type="match status" value="1"/>
</dbReference>
<keyword evidence="1" id="KW-0732">Signal</keyword>
<evidence type="ECO:0000313" key="3">
    <source>
        <dbReference type="EMBL" id="SKA11365.1"/>
    </source>
</evidence>
<feature type="chain" id="PRO_5010561737" evidence="1">
    <location>
        <begin position="23"/>
        <end position="1107"/>
    </location>
</feature>
<proteinExistence type="predicted"/>
<dbReference type="RefSeq" id="WP_078694988.1">
    <property type="nucleotide sequence ID" value="NZ_FUWX01000044.1"/>
</dbReference>
<organism evidence="3 4">
    <name type="scientific">Cetobacterium ceti</name>
    <dbReference type="NCBI Taxonomy" id="180163"/>
    <lineage>
        <taxon>Bacteria</taxon>
        <taxon>Fusobacteriati</taxon>
        <taxon>Fusobacteriota</taxon>
        <taxon>Fusobacteriia</taxon>
        <taxon>Fusobacteriales</taxon>
        <taxon>Fusobacteriaceae</taxon>
        <taxon>Cetobacterium</taxon>
    </lineage>
</organism>
<dbReference type="AlphaFoldDB" id="A0A1T4R633"/>
<keyword evidence="4" id="KW-1185">Reference proteome</keyword>
<dbReference type="Pfam" id="PF03797">
    <property type="entry name" value="Autotransporter"/>
    <property type="match status" value="1"/>
</dbReference>
<dbReference type="Proteomes" id="UP000191153">
    <property type="component" value="Unassembled WGS sequence"/>
</dbReference>
<dbReference type="InterPro" id="IPR036709">
    <property type="entry name" value="Autotransporte_beta_dom_sf"/>
</dbReference>
<evidence type="ECO:0000313" key="4">
    <source>
        <dbReference type="Proteomes" id="UP000191153"/>
    </source>
</evidence>
<accession>A0A1T4R633</accession>
<feature type="signal peptide" evidence="1">
    <location>
        <begin position="1"/>
        <end position="22"/>
    </location>
</feature>
<dbReference type="SMART" id="SM00869">
    <property type="entry name" value="Autotransporter"/>
    <property type="match status" value="1"/>
</dbReference>
<dbReference type="EMBL" id="FUWX01000044">
    <property type="protein sequence ID" value="SKA11365.1"/>
    <property type="molecule type" value="Genomic_DNA"/>
</dbReference>
<dbReference type="InterPro" id="IPR005546">
    <property type="entry name" value="Autotransporte_beta"/>
</dbReference>
<dbReference type="OrthoDB" id="78031at2"/>
<evidence type="ECO:0000256" key="1">
    <source>
        <dbReference type="SAM" id="SignalP"/>
    </source>
</evidence>
<name>A0A1T4R633_9FUSO</name>
<feature type="domain" description="Autotransporter" evidence="2">
    <location>
        <begin position="820"/>
        <end position="1107"/>
    </location>
</feature>